<protein>
    <submittedName>
        <fullName evidence="1">Uncharacterized protein</fullName>
    </submittedName>
</protein>
<accession>A0ACD3QDR4</accession>
<comment type="caution">
    <text evidence="1">The sequence shown here is derived from an EMBL/GenBank/DDBJ whole genome shotgun (WGS) entry which is preliminary data.</text>
</comment>
<evidence type="ECO:0000313" key="2">
    <source>
        <dbReference type="Proteomes" id="UP000793456"/>
    </source>
</evidence>
<reference evidence="1" key="1">
    <citation type="submission" date="2018-11" db="EMBL/GenBank/DDBJ databases">
        <title>The sequence and de novo assembly of Larimichthys crocea genome using PacBio and Hi-C technologies.</title>
        <authorList>
            <person name="Xu P."/>
            <person name="Chen B."/>
            <person name="Zhou Z."/>
            <person name="Ke Q."/>
            <person name="Wu Y."/>
            <person name="Bai H."/>
            <person name="Pu F."/>
        </authorList>
    </citation>
    <scope>NUCLEOTIDE SEQUENCE</scope>
    <source>
        <tissue evidence="1">Muscle</tissue>
    </source>
</reference>
<keyword evidence="2" id="KW-1185">Reference proteome</keyword>
<dbReference type="Proteomes" id="UP000793456">
    <property type="component" value="Chromosome XX"/>
</dbReference>
<sequence>MRTPSLPSSSDSIKKLRRTNSTEEKHVSAASAGRFTCSGSVSSLDVSTLRGWEGLQNQNPLTPVISVETSDFAPTSVTTLMFLQNTE</sequence>
<evidence type="ECO:0000313" key="1">
    <source>
        <dbReference type="EMBL" id="TMS05355.1"/>
    </source>
</evidence>
<organism evidence="1 2">
    <name type="scientific">Larimichthys crocea</name>
    <name type="common">Large yellow croaker</name>
    <name type="synonym">Pseudosciaena crocea</name>
    <dbReference type="NCBI Taxonomy" id="215358"/>
    <lineage>
        <taxon>Eukaryota</taxon>
        <taxon>Metazoa</taxon>
        <taxon>Chordata</taxon>
        <taxon>Craniata</taxon>
        <taxon>Vertebrata</taxon>
        <taxon>Euteleostomi</taxon>
        <taxon>Actinopterygii</taxon>
        <taxon>Neopterygii</taxon>
        <taxon>Teleostei</taxon>
        <taxon>Neoteleostei</taxon>
        <taxon>Acanthomorphata</taxon>
        <taxon>Eupercaria</taxon>
        <taxon>Sciaenidae</taxon>
        <taxon>Larimichthys</taxon>
    </lineage>
</organism>
<dbReference type="EMBL" id="CM011693">
    <property type="protein sequence ID" value="TMS05355.1"/>
    <property type="molecule type" value="Genomic_DNA"/>
</dbReference>
<proteinExistence type="predicted"/>
<gene>
    <name evidence="1" type="ORF">E3U43_004605</name>
</gene>
<name>A0ACD3QDR4_LARCR</name>